<organism evidence="2">
    <name type="scientific">Eucalyptus grandis</name>
    <name type="common">Flooded gum</name>
    <dbReference type="NCBI Taxonomy" id="71139"/>
    <lineage>
        <taxon>Eukaryota</taxon>
        <taxon>Viridiplantae</taxon>
        <taxon>Streptophyta</taxon>
        <taxon>Embryophyta</taxon>
        <taxon>Tracheophyta</taxon>
        <taxon>Spermatophyta</taxon>
        <taxon>Magnoliopsida</taxon>
        <taxon>eudicotyledons</taxon>
        <taxon>Gunneridae</taxon>
        <taxon>Pentapetalae</taxon>
        <taxon>rosids</taxon>
        <taxon>malvids</taxon>
        <taxon>Myrtales</taxon>
        <taxon>Myrtaceae</taxon>
        <taxon>Myrtoideae</taxon>
        <taxon>Eucalypteae</taxon>
        <taxon>Eucalyptus</taxon>
    </lineage>
</organism>
<accession>A0A059A8N7</accession>
<keyword evidence="1" id="KW-1133">Transmembrane helix</keyword>
<keyword evidence="1" id="KW-0472">Membrane</keyword>
<evidence type="ECO:0000256" key="1">
    <source>
        <dbReference type="SAM" id="Phobius"/>
    </source>
</evidence>
<sequence>MRKSMMKKVTELFYEQEKNDESILYFILFYYKEMGGERRSPVAPLLIVMCIVWMSYSCMAKMRTHFRTSARI</sequence>
<dbReference type="EMBL" id="KK198763">
    <property type="protein sequence ID" value="KCW49735.1"/>
    <property type="molecule type" value="Genomic_DNA"/>
</dbReference>
<gene>
    <name evidence="2" type="ORF">EUGRSUZ_K03233</name>
</gene>
<dbReference type="Gramene" id="KCW49735">
    <property type="protein sequence ID" value="KCW49735"/>
    <property type="gene ID" value="EUGRSUZ_K03233"/>
</dbReference>
<reference evidence="2" key="1">
    <citation type="submission" date="2013-07" db="EMBL/GenBank/DDBJ databases">
        <title>The genome of Eucalyptus grandis.</title>
        <authorList>
            <person name="Schmutz J."/>
            <person name="Hayes R."/>
            <person name="Myburg A."/>
            <person name="Tuskan G."/>
            <person name="Grattapaglia D."/>
            <person name="Rokhsar D.S."/>
        </authorList>
    </citation>
    <scope>NUCLEOTIDE SEQUENCE</scope>
    <source>
        <tissue evidence="2">Leaf extractions</tissue>
    </source>
</reference>
<feature type="transmembrane region" description="Helical" evidence="1">
    <location>
        <begin position="42"/>
        <end position="62"/>
    </location>
</feature>
<dbReference type="InParanoid" id="A0A059A8N7"/>
<keyword evidence="1" id="KW-0812">Transmembrane</keyword>
<dbReference type="AlphaFoldDB" id="A0A059A8N7"/>
<evidence type="ECO:0000313" key="2">
    <source>
        <dbReference type="EMBL" id="KCW49735.1"/>
    </source>
</evidence>
<protein>
    <submittedName>
        <fullName evidence="2">Uncharacterized protein</fullName>
    </submittedName>
</protein>
<proteinExistence type="predicted"/>
<name>A0A059A8N7_EUCGR</name>